<proteinExistence type="predicted"/>
<feature type="region of interest" description="Disordered" evidence="1">
    <location>
        <begin position="1"/>
        <end position="20"/>
    </location>
</feature>
<dbReference type="Gene3D" id="3.40.1800.10">
    <property type="entry name" value="His-Me finger endonucleases"/>
    <property type="match status" value="1"/>
</dbReference>
<keyword evidence="3" id="KW-1185">Reference proteome</keyword>
<gene>
    <name evidence="2" type="ORF">San01_03330</name>
</gene>
<evidence type="ECO:0008006" key="4">
    <source>
        <dbReference type="Google" id="ProtNLM"/>
    </source>
</evidence>
<dbReference type="InterPro" id="IPR044925">
    <property type="entry name" value="His-Me_finger_sf"/>
</dbReference>
<dbReference type="EMBL" id="BLAG01000004">
    <property type="protein sequence ID" value="GES27846.1"/>
    <property type="molecule type" value="Genomic_DNA"/>
</dbReference>
<evidence type="ECO:0000313" key="3">
    <source>
        <dbReference type="Proteomes" id="UP000325598"/>
    </source>
</evidence>
<sequence length="189" mass="21536">METDPVAKPNRRTQNRHATPGNACTHFMKYGMTCDEYDRLRLRAAGRCELCKTPEKKTVRGSLVIDHFEGGGVFFVRGLLCDKCNAVMSRHDRTTTWGPSSLPWVEQAQTYHRNAFGAPSAEELQLAEECIRSRKPYAVRDRIMPKPPPSPRVPHIRLDREIPAIAEKLRVNLTSEQVGQLIELLSKRR</sequence>
<dbReference type="InterPro" id="IPR038563">
    <property type="entry name" value="Endonuclease_7_sf"/>
</dbReference>
<evidence type="ECO:0000313" key="2">
    <source>
        <dbReference type="EMBL" id="GES27846.1"/>
    </source>
</evidence>
<dbReference type="InterPro" id="IPR004211">
    <property type="entry name" value="Endonuclease_7"/>
</dbReference>
<accession>A0A5J4L959</accession>
<dbReference type="Pfam" id="PF02945">
    <property type="entry name" value="Endonuclease_7"/>
    <property type="match status" value="1"/>
</dbReference>
<dbReference type="Proteomes" id="UP000325598">
    <property type="component" value="Unassembled WGS sequence"/>
</dbReference>
<name>A0A5J4L959_9ACTN</name>
<comment type="caution">
    <text evidence="2">The sequence shown here is derived from an EMBL/GenBank/DDBJ whole genome shotgun (WGS) entry which is preliminary data.</text>
</comment>
<dbReference type="OrthoDB" id="4233313at2"/>
<reference evidence="2 3" key="1">
    <citation type="submission" date="2019-10" db="EMBL/GenBank/DDBJ databases">
        <title>Whole genome shotgun sequence of Streptomyces angustmyceticus NBRC 3934.</title>
        <authorList>
            <person name="Hosoyama A."/>
            <person name="Ichikawa N."/>
            <person name="Kimura A."/>
            <person name="Kitahashi Y."/>
            <person name="Komaki H."/>
            <person name="Uohara A."/>
        </authorList>
    </citation>
    <scope>NUCLEOTIDE SEQUENCE [LARGE SCALE GENOMIC DNA]</scope>
    <source>
        <strain evidence="2 3">NBRC 3934</strain>
    </source>
</reference>
<dbReference type="RefSeq" id="WP_086717173.1">
    <property type="nucleotide sequence ID" value="NZ_BLAG01000004.1"/>
</dbReference>
<evidence type="ECO:0000256" key="1">
    <source>
        <dbReference type="SAM" id="MobiDB-lite"/>
    </source>
</evidence>
<dbReference type="SUPFAM" id="SSF54060">
    <property type="entry name" value="His-Me finger endonucleases"/>
    <property type="match status" value="1"/>
</dbReference>
<dbReference type="GeneID" id="96749757"/>
<dbReference type="AlphaFoldDB" id="A0A5J4L959"/>
<protein>
    <recommendedName>
        <fullName evidence="4">Recombination endonuclease VII</fullName>
    </recommendedName>
</protein>
<organism evidence="2 3">
    <name type="scientific">Streptomyces angustmyceticus</name>
    <dbReference type="NCBI Taxonomy" id="285578"/>
    <lineage>
        <taxon>Bacteria</taxon>
        <taxon>Bacillati</taxon>
        <taxon>Actinomycetota</taxon>
        <taxon>Actinomycetes</taxon>
        <taxon>Kitasatosporales</taxon>
        <taxon>Streptomycetaceae</taxon>
        <taxon>Streptomyces</taxon>
    </lineage>
</organism>